<evidence type="ECO:0000259" key="6">
    <source>
        <dbReference type="Pfam" id="PF07993"/>
    </source>
</evidence>
<keyword evidence="8" id="KW-1185">Reference proteome</keyword>
<dbReference type="InterPro" id="IPR036291">
    <property type="entry name" value="NAD(P)-bd_dom_sf"/>
</dbReference>
<dbReference type="Proteomes" id="UP000289738">
    <property type="component" value="Chromosome A08"/>
</dbReference>
<name>A0A445BWD3_ARAHY</name>
<dbReference type="Pfam" id="PF03015">
    <property type="entry name" value="Sterile"/>
    <property type="match status" value="1"/>
</dbReference>
<dbReference type="Gene3D" id="3.40.50.720">
    <property type="entry name" value="NAD(P)-binding Rossmann-like Domain"/>
    <property type="match status" value="1"/>
</dbReference>
<keyword evidence="4" id="KW-0521">NADP</keyword>
<dbReference type="Pfam" id="PF07993">
    <property type="entry name" value="NAD_binding_4"/>
    <property type="match status" value="2"/>
</dbReference>
<dbReference type="GO" id="GO:0102965">
    <property type="term" value="F:alcohol-forming long-chain fatty acyl-CoA reductase activity"/>
    <property type="evidence" value="ECO:0007669"/>
    <property type="project" value="UniProtKB-EC"/>
</dbReference>
<accession>A0A445BWD3</accession>
<comment type="similarity">
    <text evidence="1 4">Belongs to the fatty acyl-CoA reductase family.</text>
</comment>
<dbReference type="GO" id="GO:0035336">
    <property type="term" value="P:long-chain fatty-acyl-CoA metabolic process"/>
    <property type="evidence" value="ECO:0007669"/>
    <property type="project" value="TreeGrafter"/>
</dbReference>
<keyword evidence="4" id="KW-0560">Oxidoreductase</keyword>
<keyword evidence="3 4" id="KW-0443">Lipid metabolism</keyword>
<feature type="domain" description="Thioester reductase (TE)" evidence="6">
    <location>
        <begin position="131"/>
        <end position="293"/>
    </location>
</feature>
<feature type="domain" description="Thioester reductase (TE)" evidence="6">
    <location>
        <begin position="20"/>
        <end position="128"/>
    </location>
</feature>
<dbReference type="CDD" id="cd09071">
    <property type="entry name" value="FAR_C"/>
    <property type="match status" value="1"/>
</dbReference>
<dbReference type="SUPFAM" id="SSF51735">
    <property type="entry name" value="NAD(P)-binding Rossmann-fold domains"/>
    <property type="match status" value="1"/>
</dbReference>
<dbReference type="PANTHER" id="PTHR11011:SF84">
    <property type="entry name" value="ACYL-COA REDUCTASE-LIKE PROTEIN, PUTATIVE-RELATED"/>
    <property type="match status" value="1"/>
</dbReference>
<proteinExistence type="inferred from homology"/>
<comment type="function">
    <text evidence="4">Catalyzes the reduction of fatty acyl-CoA to fatty alcohols.</text>
</comment>
<keyword evidence="2 4" id="KW-0444">Lipid biosynthesis</keyword>
<dbReference type="InterPro" id="IPR026055">
    <property type="entry name" value="FAR"/>
</dbReference>
<dbReference type="PANTHER" id="PTHR11011">
    <property type="entry name" value="MALE STERILITY PROTEIN 2-RELATED"/>
    <property type="match status" value="1"/>
</dbReference>
<evidence type="ECO:0000256" key="2">
    <source>
        <dbReference type="ARBA" id="ARBA00022516"/>
    </source>
</evidence>
<evidence type="ECO:0000259" key="5">
    <source>
        <dbReference type="Pfam" id="PF03015"/>
    </source>
</evidence>
<comment type="caution">
    <text evidence="7">The sequence shown here is derived from an EMBL/GenBank/DDBJ whole genome shotgun (WGS) entry which is preliminary data.</text>
</comment>
<dbReference type="GO" id="GO:0010345">
    <property type="term" value="P:suberin biosynthetic process"/>
    <property type="evidence" value="ECO:0007669"/>
    <property type="project" value="TreeGrafter"/>
</dbReference>
<dbReference type="InterPro" id="IPR033640">
    <property type="entry name" value="FAR_C"/>
</dbReference>
<evidence type="ECO:0000256" key="1">
    <source>
        <dbReference type="ARBA" id="ARBA00005928"/>
    </source>
</evidence>
<dbReference type="AlphaFoldDB" id="A0A445BWD3"/>
<dbReference type="InterPro" id="IPR013120">
    <property type="entry name" value="FAR_NAD-bd"/>
</dbReference>
<sequence>MAEFRSNSVEEHFKGKTILVTGATGFLAKIFVEKILRVQPNIKRLYLVVRASNPHVALQRLHSEVFGKKLFKMQREKWGKKFSSFLSEKVVAVAGDVSLHNFGIKDQILIEEIDIIVHSAATTRLDESRIEVLLYVSTAYVSGEAELILEEAFHMGQTLKSPLKLDINLEKKLIEEKLSELKAQNVNERTITSIMKEFGTIRANFHGWSNTYTFTKSMGEMLVTNMKGNLPLIITRPTMMIGTHSQPFPGWVEGVRTIDFVFVEYFKGALTSFVGHPKTTIDLIPADMVINSMIIALLVHSKSNSSNSLVYHIGTSLGNPIKLSDIQDIMHCYMTKEPWLKNSEKSGAFYEKFTFNPSYMEVHEFPQNKRSRLKRIINIYRPYLHFSGIFDDKNTEKLRMAIKGVGSVEREFNFDPNSIDWKDYLMNVHFPGLIKYSMQPKM</sequence>
<evidence type="ECO:0000256" key="3">
    <source>
        <dbReference type="ARBA" id="ARBA00023098"/>
    </source>
</evidence>
<dbReference type="CDD" id="cd05236">
    <property type="entry name" value="FAR-N_SDR_e"/>
    <property type="match status" value="1"/>
</dbReference>
<dbReference type="EMBL" id="SDMP01000008">
    <property type="protein sequence ID" value="RYR43044.1"/>
    <property type="molecule type" value="Genomic_DNA"/>
</dbReference>
<organism evidence="7 8">
    <name type="scientific">Arachis hypogaea</name>
    <name type="common">Peanut</name>
    <dbReference type="NCBI Taxonomy" id="3818"/>
    <lineage>
        <taxon>Eukaryota</taxon>
        <taxon>Viridiplantae</taxon>
        <taxon>Streptophyta</taxon>
        <taxon>Embryophyta</taxon>
        <taxon>Tracheophyta</taxon>
        <taxon>Spermatophyta</taxon>
        <taxon>Magnoliopsida</taxon>
        <taxon>eudicotyledons</taxon>
        <taxon>Gunneridae</taxon>
        <taxon>Pentapetalae</taxon>
        <taxon>rosids</taxon>
        <taxon>fabids</taxon>
        <taxon>Fabales</taxon>
        <taxon>Fabaceae</taxon>
        <taxon>Papilionoideae</taxon>
        <taxon>50 kb inversion clade</taxon>
        <taxon>dalbergioids sensu lato</taxon>
        <taxon>Dalbergieae</taxon>
        <taxon>Pterocarpus clade</taxon>
        <taxon>Arachis</taxon>
    </lineage>
</organism>
<dbReference type="STRING" id="3818.A0A445BWD3"/>
<feature type="domain" description="Fatty acyl-CoA reductase C-terminal" evidence="5">
    <location>
        <begin position="371"/>
        <end position="438"/>
    </location>
</feature>
<gene>
    <name evidence="7" type="ORF">Ahy_A08g039476</name>
</gene>
<evidence type="ECO:0000313" key="7">
    <source>
        <dbReference type="EMBL" id="RYR43044.1"/>
    </source>
</evidence>
<comment type="catalytic activity">
    <reaction evidence="4">
        <text>a long-chain fatty acyl-CoA + 2 NADPH + 2 H(+) = a long-chain primary fatty alcohol + 2 NADP(+) + CoA</text>
        <dbReference type="Rhea" id="RHEA:52716"/>
        <dbReference type="ChEBI" id="CHEBI:15378"/>
        <dbReference type="ChEBI" id="CHEBI:57287"/>
        <dbReference type="ChEBI" id="CHEBI:57783"/>
        <dbReference type="ChEBI" id="CHEBI:58349"/>
        <dbReference type="ChEBI" id="CHEBI:77396"/>
        <dbReference type="ChEBI" id="CHEBI:83139"/>
        <dbReference type="EC" id="1.2.1.84"/>
    </reaction>
</comment>
<protein>
    <recommendedName>
        <fullName evidence="4">Fatty acyl-CoA reductase</fullName>
        <ecNumber evidence="4">1.2.1.84</ecNumber>
    </recommendedName>
</protein>
<dbReference type="EC" id="1.2.1.84" evidence="4"/>
<evidence type="ECO:0000313" key="8">
    <source>
        <dbReference type="Proteomes" id="UP000289738"/>
    </source>
</evidence>
<dbReference type="GO" id="GO:0080019">
    <property type="term" value="F:alcohol-forming very long-chain fatty acyl-CoA reductase activity"/>
    <property type="evidence" value="ECO:0007669"/>
    <property type="project" value="InterPro"/>
</dbReference>
<reference evidence="7 8" key="1">
    <citation type="submission" date="2019-01" db="EMBL/GenBank/DDBJ databases">
        <title>Sequencing of cultivated peanut Arachis hypogaea provides insights into genome evolution and oil improvement.</title>
        <authorList>
            <person name="Chen X."/>
        </authorList>
    </citation>
    <scope>NUCLEOTIDE SEQUENCE [LARGE SCALE GENOMIC DNA]</scope>
    <source>
        <strain evidence="8">cv. Fuhuasheng</strain>
        <tissue evidence="7">Leaves</tissue>
    </source>
</reference>
<evidence type="ECO:0000256" key="4">
    <source>
        <dbReference type="RuleBase" id="RU363097"/>
    </source>
</evidence>